<dbReference type="SUPFAM" id="SSF46955">
    <property type="entry name" value="Putative DNA-binding domain"/>
    <property type="match status" value="1"/>
</dbReference>
<dbReference type="Gene3D" id="1.10.10.10">
    <property type="entry name" value="Winged helix-like DNA-binding domain superfamily/Winged helix DNA-binding domain"/>
    <property type="match status" value="1"/>
</dbReference>
<sequence>MATARKGKLVSRADLANIFGVTPPTVDRWVVQGCPVAKEGGRGRAYQFNTADIREWRDQVIRDDSRSTSEASENELLRRELAAKTETAELKLAQLKREVAPIEQFERALSMVFAEVRAKMRTIPSRAAPRVVGENDLNHVKATLKEEIDLALDALSEDRILSADDLEAEDDEEDDD</sequence>
<dbReference type="InterPro" id="IPR010906">
    <property type="entry name" value="Phage_lambda_Nu1_terminase-ssu"/>
</dbReference>
<gene>
    <name evidence="1" type="ORF">GL286_16965</name>
</gene>
<accession>A0A6L6JHP9</accession>
<dbReference type="Proteomes" id="UP000478183">
    <property type="component" value="Unassembled WGS sequence"/>
</dbReference>
<comment type="caution">
    <text evidence="1">The sequence shown here is derived from an EMBL/GenBank/DDBJ whole genome shotgun (WGS) entry which is preliminary data.</text>
</comment>
<dbReference type="Pfam" id="PF07471">
    <property type="entry name" value="Phage_Nu1"/>
    <property type="match status" value="1"/>
</dbReference>
<protein>
    <submittedName>
        <fullName evidence="1">Terminase small subunit</fullName>
    </submittedName>
</protein>
<proteinExistence type="predicted"/>
<reference evidence="1 2" key="1">
    <citation type="submission" date="2019-11" db="EMBL/GenBank/DDBJ databases">
        <authorList>
            <person name="Dong K."/>
        </authorList>
    </citation>
    <scope>NUCLEOTIDE SEQUENCE [LARGE SCALE GENOMIC DNA]</scope>
    <source>
        <strain evidence="1 2">NBRC 111993</strain>
    </source>
</reference>
<dbReference type="AlphaFoldDB" id="A0A6L6JHP9"/>
<name>A0A6L6JHP9_9RHOB</name>
<dbReference type="InterPro" id="IPR009061">
    <property type="entry name" value="DNA-bd_dom_put_sf"/>
</dbReference>
<dbReference type="InterPro" id="IPR036388">
    <property type="entry name" value="WH-like_DNA-bd_sf"/>
</dbReference>
<dbReference type="EMBL" id="WMIE01000014">
    <property type="protein sequence ID" value="MTH79411.1"/>
    <property type="molecule type" value="Genomic_DNA"/>
</dbReference>
<dbReference type="OrthoDB" id="8410638at2"/>
<dbReference type="RefSeq" id="WP_155096763.1">
    <property type="nucleotide sequence ID" value="NZ_WMIE01000014.1"/>
</dbReference>
<evidence type="ECO:0000313" key="1">
    <source>
        <dbReference type="EMBL" id="MTH79411.1"/>
    </source>
</evidence>
<organism evidence="1 2">
    <name type="scientific">Paracoccus aestuariivivens</name>
    <dbReference type="NCBI Taxonomy" id="1820333"/>
    <lineage>
        <taxon>Bacteria</taxon>
        <taxon>Pseudomonadati</taxon>
        <taxon>Pseudomonadota</taxon>
        <taxon>Alphaproteobacteria</taxon>
        <taxon>Rhodobacterales</taxon>
        <taxon>Paracoccaceae</taxon>
        <taxon>Paracoccus</taxon>
    </lineage>
</organism>
<evidence type="ECO:0000313" key="2">
    <source>
        <dbReference type="Proteomes" id="UP000478183"/>
    </source>
</evidence>
<keyword evidence="2" id="KW-1185">Reference proteome</keyword>